<dbReference type="SMART" id="SM00387">
    <property type="entry name" value="HATPase_c"/>
    <property type="match status" value="1"/>
</dbReference>
<evidence type="ECO:0000256" key="2">
    <source>
        <dbReference type="ARBA" id="ARBA00012438"/>
    </source>
</evidence>
<proteinExistence type="predicted"/>
<dbReference type="CDD" id="cd17574">
    <property type="entry name" value="REC_OmpR"/>
    <property type="match status" value="1"/>
</dbReference>
<dbReference type="GO" id="GO:0043565">
    <property type="term" value="F:sequence-specific DNA binding"/>
    <property type="evidence" value="ECO:0007669"/>
    <property type="project" value="InterPro"/>
</dbReference>
<evidence type="ECO:0000256" key="1">
    <source>
        <dbReference type="ARBA" id="ARBA00000085"/>
    </source>
</evidence>
<keyword evidence="11" id="KW-0804">Transcription</keyword>
<dbReference type="RefSeq" id="WP_081155537.1">
    <property type="nucleotide sequence ID" value="NZ_LVYD01000113.1"/>
</dbReference>
<dbReference type="PANTHER" id="PTHR43547:SF2">
    <property type="entry name" value="HYBRID SIGNAL TRANSDUCTION HISTIDINE KINASE C"/>
    <property type="match status" value="1"/>
</dbReference>
<dbReference type="PROSITE" id="PS50109">
    <property type="entry name" value="HIS_KIN"/>
    <property type="match status" value="1"/>
</dbReference>
<dbReference type="PROSITE" id="PS00041">
    <property type="entry name" value="HTH_ARAC_FAMILY_1"/>
    <property type="match status" value="1"/>
</dbReference>
<dbReference type="CDD" id="cd00146">
    <property type="entry name" value="PKD"/>
    <property type="match status" value="1"/>
</dbReference>
<dbReference type="Gene3D" id="2.130.10.10">
    <property type="entry name" value="YVTN repeat-like/Quinoprotein amine dehydrogenase"/>
    <property type="match status" value="3"/>
</dbReference>
<keyword evidence="9" id="KW-0805">Transcription regulation</keyword>
<dbReference type="SUPFAM" id="SSF46689">
    <property type="entry name" value="Homeodomain-like"/>
    <property type="match status" value="1"/>
</dbReference>
<evidence type="ECO:0000256" key="11">
    <source>
        <dbReference type="ARBA" id="ARBA00023163"/>
    </source>
</evidence>
<keyword evidence="13" id="KW-1133">Transmembrane helix</keyword>
<feature type="domain" description="Histidine kinase" evidence="15">
    <location>
        <begin position="862"/>
        <end position="1085"/>
    </location>
</feature>
<reference evidence="17 18" key="1">
    <citation type="submission" date="2016-03" db="EMBL/GenBank/DDBJ databases">
        <title>Niastella vici sp. nov., isolated from farmland soil.</title>
        <authorList>
            <person name="Chen L."/>
            <person name="Wang D."/>
            <person name="Yang S."/>
            <person name="Wang G."/>
        </authorList>
    </citation>
    <scope>NUCLEOTIDE SEQUENCE [LARGE SCALE GENOMIC DNA]</scope>
    <source>
        <strain evidence="17 18">DJ57</strain>
    </source>
</reference>
<dbReference type="SUPFAM" id="SSF52172">
    <property type="entry name" value="CheY-like"/>
    <property type="match status" value="1"/>
</dbReference>
<keyword evidence="5" id="KW-0547">Nucleotide-binding</keyword>
<evidence type="ECO:0000313" key="17">
    <source>
        <dbReference type="EMBL" id="OQP57637.1"/>
    </source>
</evidence>
<feature type="modified residue" description="4-aspartylphosphate" evidence="12">
    <location>
        <position position="1164"/>
    </location>
</feature>
<dbReference type="EMBL" id="LVYD01000113">
    <property type="protein sequence ID" value="OQP57637.1"/>
    <property type="molecule type" value="Genomic_DNA"/>
</dbReference>
<dbReference type="InterPro" id="IPR009057">
    <property type="entry name" value="Homeodomain-like_sf"/>
</dbReference>
<dbReference type="InterPro" id="IPR015943">
    <property type="entry name" value="WD40/YVTN_repeat-like_dom_sf"/>
</dbReference>
<dbReference type="Pfam" id="PF12833">
    <property type="entry name" value="HTH_18"/>
    <property type="match status" value="1"/>
</dbReference>
<dbReference type="GO" id="GO:0003700">
    <property type="term" value="F:DNA-binding transcription factor activity"/>
    <property type="evidence" value="ECO:0007669"/>
    <property type="project" value="InterPro"/>
</dbReference>
<comment type="caution">
    <text evidence="17">The sequence shown here is derived from an EMBL/GenBank/DDBJ whole genome shotgun (WGS) entry which is preliminary data.</text>
</comment>
<dbReference type="Pfam" id="PF07495">
    <property type="entry name" value="Y_Y_Y"/>
    <property type="match status" value="1"/>
</dbReference>
<dbReference type="GO" id="GO:0005524">
    <property type="term" value="F:ATP binding"/>
    <property type="evidence" value="ECO:0007669"/>
    <property type="project" value="UniProtKB-KW"/>
</dbReference>
<dbReference type="InterPro" id="IPR018062">
    <property type="entry name" value="HTH_AraC-typ_CS"/>
</dbReference>
<dbReference type="Pfam" id="PF00512">
    <property type="entry name" value="HisKA"/>
    <property type="match status" value="1"/>
</dbReference>
<evidence type="ECO:0000256" key="3">
    <source>
        <dbReference type="ARBA" id="ARBA00022553"/>
    </source>
</evidence>
<dbReference type="Pfam" id="PF02518">
    <property type="entry name" value="HATPase_c"/>
    <property type="match status" value="1"/>
</dbReference>
<dbReference type="Pfam" id="PF00072">
    <property type="entry name" value="Response_reg"/>
    <property type="match status" value="1"/>
</dbReference>
<evidence type="ECO:0000256" key="5">
    <source>
        <dbReference type="ARBA" id="ARBA00022741"/>
    </source>
</evidence>
<dbReference type="Gene3D" id="3.30.565.10">
    <property type="entry name" value="Histidine kinase-like ATPase, C-terminal domain"/>
    <property type="match status" value="1"/>
</dbReference>
<dbReference type="InterPro" id="IPR005467">
    <property type="entry name" value="His_kinase_dom"/>
</dbReference>
<dbReference type="PANTHER" id="PTHR43547">
    <property type="entry name" value="TWO-COMPONENT HISTIDINE KINASE"/>
    <property type="match status" value="1"/>
</dbReference>
<keyword evidence="6" id="KW-0418">Kinase</keyword>
<dbReference type="PROSITE" id="PS01124">
    <property type="entry name" value="HTH_ARAC_FAMILY_2"/>
    <property type="match status" value="1"/>
</dbReference>
<evidence type="ECO:0000259" key="16">
    <source>
        <dbReference type="PROSITE" id="PS50110"/>
    </source>
</evidence>
<evidence type="ECO:0000259" key="15">
    <source>
        <dbReference type="PROSITE" id="PS50109"/>
    </source>
</evidence>
<dbReference type="SMART" id="SM00448">
    <property type="entry name" value="REC"/>
    <property type="match status" value="1"/>
</dbReference>
<keyword evidence="10" id="KW-0238">DNA-binding</keyword>
<evidence type="ECO:0000256" key="12">
    <source>
        <dbReference type="PROSITE-ProRule" id="PRU00169"/>
    </source>
</evidence>
<feature type="domain" description="HTH araC/xylS-type" evidence="14">
    <location>
        <begin position="1263"/>
        <end position="1362"/>
    </location>
</feature>
<evidence type="ECO:0000256" key="10">
    <source>
        <dbReference type="ARBA" id="ARBA00023125"/>
    </source>
</evidence>
<comment type="catalytic activity">
    <reaction evidence="1">
        <text>ATP + protein L-histidine = ADP + protein N-phospho-L-histidine.</text>
        <dbReference type="EC" id="2.7.13.3"/>
    </reaction>
</comment>
<name>A0A1V9FH76_9BACT</name>
<dbReference type="FunFam" id="3.30.565.10:FF:000037">
    <property type="entry name" value="Hybrid sensor histidine kinase/response regulator"/>
    <property type="match status" value="1"/>
</dbReference>
<dbReference type="Gene3D" id="1.10.287.130">
    <property type="match status" value="1"/>
</dbReference>
<keyword evidence="13" id="KW-0812">Transmembrane</keyword>
<dbReference type="SUPFAM" id="SSF63829">
    <property type="entry name" value="Calcium-dependent phosphotriesterase"/>
    <property type="match status" value="3"/>
</dbReference>
<dbReference type="Proteomes" id="UP000192796">
    <property type="component" value="Unassembled WGS sequence"/>
</dbReference>
<dbReference type="Pfam" id="PF07494">
    <property type="entry name" value="Reg_prop"/>
    <property type="match status" value="9"/>
</dbReference>
<keyword evidence="13" id="KW-0472">Membrane</keyword>
<evidence type="ECO:0000313" key="18">
    <source>
        <dbReference type="Proteomes" id="UP000192796"/>
    </source>
</evidence>
<dbReference type="SUPFAM" id="SSF47384">
    <property type="entry name" value="Homodimeric domain of signal transducing histidine kinase"/>
    <property type="match status" value="1"/>
</dbReference>
<dbReference type="InterPro" id="IPR018060">
    <property type="entry name" value="HTH_AraC"/>
</dbReference>
<dbReference type="SMART" id="SM00388">
    <property type="entry name" value="HisKA"/>
    <property type="match status" value="1"/>
</dbReference>
<dbReference type="InterPro" id="IPR036097">
    <property type="entry name" value="HisK_dim/P_sf"/>
</dbReference>
<dbReference type="SUPFAM" id="SSF55874">
    <property type="entry name" value="ATPase domain of HSP90 chaperone/DNA topoisomerase II/histidine kinase"/>
    <property type="match status" value="1"/>
</dbReference>
<dbReference type="PRINTS" id="PR00344">
    <property type="entry name" value="BCTRLSENSOR"/>
</dbReference>
<evidence type="ECO:0000256" key="7">
    <source>
        <dbReference type="ARBA" id="ARBA00022840"/>
    </source>
</evidence>
<dbReference type="Gene3D" id="3.40.50.2300">
    <property type="match status" value="1"/>
</dbReference>
<evidence type="ECO:0000256" key="8">
    <source>
        <dbReference type="ARBA" id="ARBA00023012"/>
    </source>
</evidence>
<dbReference type="Gene3D" id="2.60.40.10">
    <property type="entry name" value="Immunoglobulins"/>
    <property type="match status" value="1"/>
</dbReference>
<dbReference type="InterPro" id="IPR003594">
    <property type="entry name" value="HATPase_dom"/>
</dbReference>
<dbReference type="EC" id="2.7.13.3" evidence="2"/>
<keyword evidence="7" id="KW-0067">ATP-binding</keyword>
<keyword evidence="3 12" id="KW-0597">Phosphoprotein</keyword>
<dbReference type="Gene3D" id="1.10.10.60">
    <property type="entry name" value="Homeodomain-like"/>
    <property type="match status" value="2"/>
</dbReference>
<keyword evidence="18" id="KW-1185">Reference proteome</keyword>
<dbReference type="InterPro" id="IPR013783">
    <property type="entry name" value="Ig-like_fold"/>
</dbReference>
<dbReference type="FunFam" id="2.60.40.10:FF:000791">
    <property type="entry name" value="Two-component system sensor histidine kinase/response regulator"/>
    <property type="match status" value="1"/>
</dbReference>
<dbReference type="InterPro" id="IPR001789">
    <property type="entry name" value="Sig_transdc_resp-reg_receiver"/>
</dbReference>
<dbReference type="InterPro" id="IPR011123">
    <property type="entry name" value="Y_Y_Y"/>
</dbReference>
<dbReference type="InterPro" id="IPR003661">
    <property type="entry name" value="HisK_dim/P_dom"/>
</dbReference>
<dbReference type="PROSITE" id="PS50110">
    <property type="entry name" value="RESPONSE_REGULATORY"/>
    <property type="match status" value="1"/>
</dbReference>
<evidence type="ECO:0000256" key="13">
    <source>
        <dbReference type="SAM" id="Phobius"/>
    </source>
</evidence>
<keyword evidence="4" id="KW-0808">Transferase</keyword>
<accession>A0A1V9FH76</accession>
<dbReference type="InterPro" id="IPR036890">
    <property type="entry name" value="HATPase_C_sf"/>
</dbReference>
<dbReference type="InterPro" id="IPR004358">
    <property type="entry name" value="Sig_transdc_His_kin-like_C"/>
</dbReference>
<sequence>MTITIAFHMLTKRHILLFFLPILYLTVSAQHTPVNFTSLSSKDGLMSNVVNAILKDSRGLMWFATDDGLYKFDGTNFTAYRSMAGDTNSLRSNSVLSLFEDKQGNLWIGTGGGGISLYRHRKDNFTNYPDTNNYGGFATNGVVRSICSDYTGKIWIAQFDGLYVFDPGTRQVREMKLDAITNKNVVKRTLLSVIEDSQRRIWVGTDQGLFLYKRETDSFQPFTHNNADALSLSSNFIKSITEDAFGNIWVGTVDGLNRLLPGTSGFASYKNTGPHAIALSNNEINCVAADKEGQLWIGTNAGLNKFDPHTGNVDVFVPEPDNIHSLTSKNIKCAYIDKQGIYWFGTFRGGINKYDKNGNLFNLKLSNTFQENSNKASIVSAFAEASNGNAFVGTDEGELYEFDGKTETMRRVQFARSTNGPIAIISLYRTRNNQLYIGSYGHGLFILNPATGSVENLQKGAGATDLNSNDIFCIKEDSKGAMWMGTNGDGVNVLFNKNVIAKFTPHPAAPNEILLPVNGYIRAFAEDRDGDMWIGSHGAGLALYHTATRTFTVYAPNNSHLPCDKIESLLYDSHGQLWIGTFGGGLSMYDKARNRFTNYTEKDGLQNTTIYQIVEDGQGRIWLSTNTGICSFDPATKSFRSFNSQHGVQNNNFVHGSGIRLTNGQVFFGGLQGFNYFDPAKLTINHNVPTVLLTDLKISNKSIIAGNGSPINEHISVAQEIRLDYKQNFALSFVALNYTNPKQNSYAYKLEGFDKDWNYTGTVNTASYTNLDPGHYTFRVKASNNDGIWSTRETQIKIYVKPPFWATIYAYLFYFVAAAGLLLYSRYRGITRLRKKFALEQERQETQRMQELDRLKIKFLTNLSHDFRTPISLIMGPVDQLIASAHSTNELDKLRMVRRNARRLLNLVNQLLDFRKMEEHELHLQTEKGELISFIKDVTESFRDLSERKHIRFSFTSDIPKLETLFDRDKIERILFNLLSNAFKFTRAEGSISITIQAAKNQPDPGNQWLAITVTDTGIGIPKEEQEKIFERFIQHDSPAHILNQGTGIGLSITKEFVKMHGGAITVQSEPDKGSSFILHIPFALLPHQVTVQPTAVPEMLELPVKEPTDASGAPAVLLVEDNEDFRFYLKDNLRTNYKVLEAENGKEGWQKALASHPQLIVSDISMPEMDGITLVKKLKADKRTSHIPIILLTAMTDEAQQLRGLGTGANDYITKPFNFEVLNAKIKSLLELTSTMQSTYTKQIKVVGPELEIESADEKLLQEIVSYLETNITNPQLSVEALSKQVGMSRSTLYSKLLQLTGESPVEYIRSFRLEKAALLMEKSNMTIAEIAYQVGFTTPNYFARAFKSKFNMLPSEFIAKKRK</sequence>
<evidence type="ECO:0000256" key="9">
    <source>
        <dbReference type="ARBA" id="ARBA00023015"/>
    </source>
</evidence>
<evidence type="ECO:0000256" key="6">
    <source>
        <dbReference type="ARBA" id="ARBA00022777"/>
    </source>
</evidence>
<feature type="transmembrane region" description="Helical" evidence="13">
    <location>
        <begin position="804"/>
        <end position="824"/>
    </location>
</feature>
<evidence type="ECO:0000259" key="14">
    <source>
        <dbReference type="PROSITE" id="PS01124"/>
    </source>
</evidence>
<dbReference type="CDD" id="cd00082">
    <property type="entry name" value="HisKA"/>
    <property type="match status" value="1"/>
</dbReference>
<feature type="domain" description="Response regulatory" evidence="16">
    <location>
        <begin position="1116"/>
        <end position="1231"/>
    </location>
</feature>
<dbReference type="FunFam" id="1.10.287.130:FF:000045">
    <property type="entry name" value="Two-component system sensor histidine kinase/response regulator"/>
    <property type="match status" value="1"/>
</dbReference>
<dbReference type="STRING" id="1703345.A3860_08375"/>
<evidence type="ECO:0000256" key="4">
    <source>
        <dbReference type="ARBA" id="ARBA00022679"/>
    </source>
</evidence>
<dbReference type="GO" id="GO:0000155">
    <property type="term" value="F:phosphorelay sensor kinase activity"/>
    <property type="evidence" value="ECO:0007669"/>
    <property type="project" value="InterPro"/>
</dbReference>
<protein>
    <recommendedName>
        <fullName evidence="2">histidine kinase</fullName>
        <ecNumber evidence="2">2.7.13.3</ecNumber>
    </recommendedName>
</protein>
<keyword evidence="8" id="KW-0902">Two-component regulatory system</keyword>
<dbReference type="SMART" id="SM00342">
    <property type="entry name" value="HTH_ARAC"/>
    <property type="match status" value="1"/>
</dbReference>
<gene>
    <name evidence="17" type="ORF">A3860_08375</name>
</gene>
<dbReference type="CDD" id="cd16922">
    <property type="entry name" value="HATPase_EvgS-ArcB-TorS-like"/>
    <property type="match status" value="1"/>
</dbReference>
<dbReference type="InterPro" id="IPR011006">
    <property type="entry name" value="CheY-like_superfamily"/>
</dbReference>
<dbReference type="InterPro" id="IPR011110">
    <property type="entry name" value="Reg_prop"/>
</dbReference>
<organism evidence="17 18">
    <name type="scientific">Niastella vici</name>
    <dbReference type="NCBI Taxonomy" id="1703345"/>
    <lineage>
        <taxon>Bacteria</taxon>
        <taxon>Pseudomonadati</taxon>
        <taxon>Bacteroidota</taxon>
        <taxon>Chitinophagia</taxon>
        <taxon>Chitinophagales</taxon>
        <taxon>Chitinophagaceae</taxon>
        <taxon>Niastella</taxon>
    </lineage>
</organism>